<dbReference type="InterPro" id="IPR050553">
    <property type="entry name" value="Thioredoxin_ResA/DsbE_sf"/>
</dbReference>
<evidence type="ECO:0000256" key="1">
    <source>
        <dbReference type="ARBA" id="ARBA00023157"/>
    </source>
</evidence>
<keyword evidence="1" id="KW-1015">Disulfide bond</keyword>
<dbReference type="InterPro" id="IPR013766">
    <property type="entry name" value="Thioredoxin_domain"/>
</dbReference>
<dbReference type="PANTHER" id="PTHR42852:SF17">
    <property type="entry name" value="THIOREDOXIN-LIKE PROTEIN HI_1115"/>
    <property type="match status" value="1"/>
</dbReference>
<dbReference type="CDD" id="cd02966">
    <property type="entry name" value="TlpA_like_family"/>
    <property type="match status" value="1"/>
</dbReference>
<evidence type="ECO:0000313" key="4">
    <source>
        <dbReference type="Proteomes" id="UP000619534"/>
    </source>
</evidence>
<reference evidence="4" key="1">
    <citation type="journal article" date="2019" name="Int. J. Syst. Evol. Microbiol.">
        <title>The Global Catalogue of Microorganisms (GCM) 10K type strain sequencing project: providing services to taxonomists for standard genome sequencing and annotation.</title>
        <authorList>
            <consortium name="The Broad Institute Genomics Platform"/>
            <consortium name="The Broad Institute Genome Sequencing Center for Infectious Disease"/>
            <person name="Wu L."/>
            <person name="Ma J."/>
        </authorList>
    </citation>
    <scope>NUCLEOTIDE SEQUENCE [LARGE SCALE GENOMIC DNA]</scope>
    <source>
        <strain evidence="4">CCM 7282</strain>
    </source>
</reference>
<dbReference type="InterPro" id="IPR036249">
    <property type="entry name" value="Thioredoxin-like_sf"/>
</dbReference>
<dbReference type="Gene3D" id="3.40.30.10">
    <property type="entry name" value="Glutaredoxin"/>
    <property type="match status" value="1"/>
</dbReference>
<gene>
    <name evidence="3" type="ORF">GCM10007216_10270</name>
</gene>
<dbReference type="Pfam" id="PF00578">
    <property type="entry name" value="AhpC-TSA"/>
    <property type="match status" value="1"/>
</dbReference>
<dbReference type="SUPFAM" id="SSF52833">
    <property type="entry name" value="Thioredoxin-like"/>
    <property type="match status" value="1"/>
</dbReference>
<protein>
    <recommendedName>
        <fullName evidence="2">Thioredoxin domain-containing protein</fullName>
    </recommendedName>
</protein>
<proteinExistence type="predicted"/>
<keyword evidence="4" id="KW-1185">Reference proteome</keyword>
<accession>A0ABQ1NNM6</accession>
<evidence type="ECO:0000313" key="3">
    <source>
        <dbReference type="EMBL" id="GGC81681.1"/>
    </source>
</evidence>
<comment type="caution">
    <text evidence="3">The sequence shown here is derived from an EMBL/GenBank/DDBJ whole genome shotgun (WGS) entry which is preliminary data.</text>
</comment>
<name>A0ABQ1NNM6_9BACI</name>
<organism evidence="3 4">
    <name type="scientific">Thalassobacillus devorans</name>
    <dbReference type="NCBI Taxonomy" id="279813"/>
    <lineage>
        <taxon>Bacteria</taxon>
        <taxon>Bacillati</taxon>
        <taxon>Bacillota</taxon>
        <taxon>Bacilli</taxon>
        <taxon>Bacillales</taxon>
        <taxon>Bacillaceae</taxon>
        <taxon>Thalassobacillus</taxon>
    </lineage>
</organism>
<sequence length="139" mass="15728">MEKAPLFQLPYINNSGVYDLKDDLGKVIVLTFWVSWCPDCSRDLPRKEQLYRSMDSDKIRLLTINVAGREREGDAGKAFTEKFLTQPTLVDDGRSTYDQYQCSGVPTTVIIDQNGNISAKFGDQAEFLEIVEKIGELVK</sequence>
<dbReference type="PROSITE" id="PS51352">
    <property type="entry name" value="THIOREDOXIN_2"/>
    <property type="match status" value="1"/>
</dbReference>
<dbReference type="Proteomes" id="UP000619534">
    <property type="component" value="Unassembled WGS sequence"/>
</dbReference>
<dbReference type="PANTHER" id="PTHR42852">
    <property type="entry name" value="THIOL:DISULFIDE INTERCHANGE PROTEIN DSBE"/>
    <property type="match status" value="1"/>
</dbReference>
<dbReference type="EMBL" id="BMCJ01000002">
    <property type="protein sequence ID" value="GGC81681.1"/>
    <property type="molecule type" value="Genomic_DNA"/>
</dbReference>
<evidence type="ECO:0000259" key="2">
    <source>
        <dbReference type="PROSITE" id="PS51352"/>
    </source>
</evidence>
<feature type="domain" description="Thioredoxin" evidence="2">
    <location>
        <begin position="1"/>
        <end position="139"/>
    </location>
</feature>
<dbReference type="RefSeq" id="WP_062440934.1">
    <property type="nucleotide sequence ID" value="NZ_BMCJ01000002.1"/>
</dbReference>
<dbReference type="InterPro" id="IPR000866">
    <property type="entry name" value="AhpC/TSA"/>
</dbReference>